<evidence type="ECO:0000313" key="2">
    <source>
        <dbReference type="EMBL" id="ADB15585.1"/>
    </source>
</evidence>
<feature type="transmembrane region" description="Helical" evidence="1">
    <location>
        <begin position="299"/>
        <end position="322"/>
    </location>
</feature>
<keyword evidence="1" id="KW-0812">Transmembrane</keyword>
<dbReference type="EMBL" id="CP001848">
    <property type="protein sequence ID" value="ADB15585.1"/>
    <property type="molecule type" value="Genomic_DNA"/>
</dbReference>
<accession>D2R789</accession>
<feature type="transmembrane region" description="Helical" evidence="1">
    <location>
        <begin position="185"/>
        <end position="212"/>
    </location>
</feature>
<feature type="transmembrane region" description="Helical" evidence="1">
    <location>
        <begin position="110"/>
        <end position="127"/>
    </location>
</feature>
<dbReference type="InterPro" id="IPR002798">
    <property type="entry name" value="SpoIIM-like"/>
</dbReference>
<sequence length="331" mass="36889">MKVLELLERRRQNWQELERLCDRLQESQGSLHLSPVELSRFGTLYRAACADLALADSYQLPQNTVQYLHRLVGRSHNQLYRSRRFQVKQWLEILLTDVPQRIFNDRCVQLMFVLFWGMFILSGFLAYSKTAWPDFATQVLGAEQIEALEAMYANPIDGSQRSGDENAGMAGFYADHNTGIGLQCFAWGLLVVPGMAVTMFNAISLGAAFGYMARPDVEEGKHFFEFVTAHGPFELTAIILSAGAGLRLGLSWMMTGGISRIDNLRKTGTETLPLMGAAGIMFFMAALIEGFLSPSAAPYWLKATVAILSSGLLSFYFLVLGFPRSLLVATR</sequence>
<proteinExistence type="predicted"/>
<protein>
    <recommendedName>
        <fullName evidence="4">Stage II sporulation protein M</fullName>
    </recommendedName>
</protein>
<dbReference type="HOGENOM" id="CLU_069787_1_0_0"/>
<dbReference type="PANTHER" id="PTHR35337:SF1">
    <property type="entry name" value="SLR1478 PROTEIN"/>
    <property type="match status" value="1"/>
</dbReference>
<reference evidence="2 3" key="1">
    <citation type="journal article" date="2009" name="Stand. Genomic Sci.">
        <title>Complete genome sequence of Pirellula staleyi type strain (ATCC 27377).</title>
        <authorList>
            <person name="Clum A."/>
            <person name="Tindall B.J."/>
            <person name="Sikorski J."/>
            <person name="Ivanova N."/>
            <person name="Mavrommatis K."/>
            <person name="Lucas S."/>
            <person name="Glavina del Rio T."/>
            <person name="Nolan M."/>
            <person name="Chen F."/>
            <person name="Tice H."/>
            <person name="Pitluck S."/>
            <person name="Cheng J.F."/>
            <person name="Chertkov O."/>
            <person name="Brettin T."/>
            <person name="Han C."/>
            <person name="Detter J.C."/>
            <person name="Kuske C."/>
            <person name="Bruce D."/>
            <person name="Goodwin L."/>
            <person name="Ovchinikova G."/>
            <person name="Pati A."/>
            <person name="Mikhailova N."/>
            <person name="Chen A."/>
            <person name="Palaniappan K."/>
            <person name="Land M."/>
            <person name="Hauser L."/>
            <person name="Chang Y.J."/>
            <person name="Jeffries C.D."/>
            <person name="Chain P."/>
            <person name="Rohde M."/>
            <person name="Goker M."/>
            <person name="Bristow J."/>
            <person name="Eisen J.A."/>
            <person name="Markowitz V."/>
            <person name="Hugenholtz P."/>
            <person name="Kyrpides N.C."/>
            <person name="Klenk H.P."/>
            <person name="Lapidus A."/>
        </authorList>
    </citation>
    <scope>NUCLEOTIDE SEQUENCE [LARGE SCALE GENOMIC DNA]</scope>
    <source>
        <strain evidence="3">ATCC 27377 / DSM 6068 / ICPB 4128</strain>
    </source>
</reference>
<feature type="transmembrane region" description="Helical" evidence="1">
    <location>
        <begin position="233"/>
        <end position="254"/>
    </location>
</feature>
<dbReference type="STRING" id="530564.Psta_0900"/>
<dbReference type="Pfam" id="PF01944">
    <property type="entry name" value="SpoIIM"/>
    <property type="match status" value="1"/>
</dbReference>
<name>D2R789_PIRSD</name>
<dbReference type="eggNOG" id="COG1300">
    <property type="taxonomic scope" value="Bacteria"/>
</dbReference>
<dbReference type="PANTHER" id="PTHR35337">
    <property type="entry name" value="SLR1478 PROTEIN"/>
    <property type="match status" value="1"/>
</dbReference>
<keyword evidence="3" id="KW-1185">Reference proteome</keyword>
<evidence type="ECO:0000313" key="3">
    <source>
        <dbReference type="Proteomes" id="UP000001887"/>
    </source>
</evidence>
<feature type="transmembrane region" description="Helical" evidence="1">
    <location>
        <begin position="274"/>
        <end position="292"/>
    </location>
</feature>
<keyword evidence="1" id="KW-1133">Transmembrane helix</keyword>
<gene>
    <name evidence="2" type="ordered locus">Psta_0900</name>
</gene>
<evidence type="ECO:0008006" key="4">
    <source>
        <dbReference type="Google" id="ProtNLM"/>
    </source>
</evidence>
<keyword evidence="1" id="KW-0472">Membrane</keyword>
<dbReference type="KEGG" id="psl:Psta_0900"/>
<dbReference type="OrthoDB" id="9800053at2"/>
<organism evidence="2 3">
    <name type="scientific">Pirellula staleyi (strain ATCC 27377 / DSM 6068 / ICPB 4128)</name>
    <name type="common">Pirella staleyi</name>
    <dbReference type="NCBI Taxonomy" id="530564"/>
    <lineage>
        <taxon>Bacteria</taxon>
        <taxon>Pseudomonadati</taxon>
        <taxon>Planctomycetota</taxon>
        <taxon>Planctomycetia</taxon>
        <taxon>Pirellulales</taxon>
        <taxon>Pirellulaceae</taxon>
        <taxon>Pirellula</taxon>
    </lineage>
</organism>
<dbReference type="Proteomes" id="UP000001887">
    <property type="component" value="Chromosome"/>
</dbReference>
<evidence type="ECO:0000256" key="1">
    <source>
        <dbReference type="SAM" id="Phobius"/>
    </source>
</evidence>
<dbReference type="AlphaFoldDB" id="D2R789"/>